<evidence type="ECO:0000313" key="2">
    <source>
        <dbReference type="Proteomes" id="UP001496674"/>
    </source>
</evidence>
<dbReference type="Proteomes" id="UP001496674">
    <property type="component" value="Chromosome"/>
</dbReference>
<sequence>MQEVYLFNPDNDLALANGDENYMPPLSARKMADDLSLLPVWYASTGAFIMSKENVDEVWLNNLKNTFSLSFQIIREEEIASFSSTKLFPWGWNATLIKHARLLGFSDEYLPGKERMENIRELSHRSLAAKLLKELTDSSVFCGSSEILTTDKAVREFVERYPRVLLKAPWSGSGKGLRPGKGEYTSHIEGWSRRIIKYQRCVIGEPFMEKVEDFAMEFFCDEIGRVSFVGYSFFETDVRGAYKGNLLASDKNIEAHLAKYVSKSDLLILRKLLEEKLTQLFDGKYQGYLGVDMMVCHFSESPIYRIHPCVEINLRMNMGLFSRLFHDRFVQPDREGHFEVEYFKSPALLLEDHLRKLVELPLVIEKGRILSGYLSLNPIGSETNYRASIVVEK</sequence>
<protein>
    <recommendedName>
        <fullName evidence="3">ATP-grasp domain-containing protein</fullName>
    </recommendedName>
</protein>
<name>A0ABN6ZCY3_9BACE</name>
<evidence type="ECO:0008006" key="3">
    <source>
        <dbReference type="Google" id="ProtNLM"/>
    </source>
</evidence>
<dbReference type="EMBL" id="AP028055">
    <property type="protein sequence ID" value="BEG99526.1"/>
    <property type="molecule type" value="Genomic_DNA"/>
</dbReference>
<dbReference type="SUPFAM" id="SSF56059">
    <property type="entry name" value="Glutathione synthetase ATP-binding domain-like"/>
    <property type="match status" value="1"/>
</dbReference>
<keyword evidence="2" id="KW-1185">Reference proteome</keyword>
<evidence type="ECO:0000313" key="1">
    <source>
        <dbReference type="EMBL" id="BEG99526.1"/>
    </source>
</evidence>
<proteinExistence type="predicted"/>
<organism evidence="1 2">
    <name type="scientific">Bacteroides sedimenti</name>
    <dbReference type="NCBI Taxonomy" id="2136147"/>
    <lineage>
        <taxon>Bacteria</taxon>
        <taxon>Pseudomonadati</taxon>
        <taxon>Bacteroidota</taxon>
        <taxon>Bacteroidia</taxon>
        <taxon>Bacteroidales</taxon>
        <taxon>Bacteroidaceae</taxon>
        <taxon>Bacteroides</taxon>
    </lineage>
</organism>
<accession>A0ABN6ZCY3</accession>
<dbReference type="RefSeq" id="WP_353330137.1">
    <property type="nucleotide sequence ID" value="NZ_AP028055.1"/>
</dbReference>
<reference evidence="1 2" key="1">
    <citation type="submission" date="2023-04" db="EMBL/GenBank/DDBJ databases">
        <title>Draft genome sequence of acteroides sedimenti strain YN3PY1.</title>
        <authorList>
            <person name="Yoshida N."/>
        </authorList>
    </citation>
    <scope>NUCLEOTIDE SEQUENCE [LARGE SCALE GENOMIC DNA]</scope>
    <source>
        <strain evidence="1 2">YN3PY1</strain>
    </source>
</reference>
<gene>
    <name evidence="1" type="ORF">BSYN_17910</name>
</gene>